<reference evidence="1" key="1">
    <citation type="submission" date="2021-08" db="EMBL/GenBank/DDBJ databases">
        <authorList>
            <person name="Stevens D.C."/>
        </authorList>
    </citation>
    <scope>NUCLEOTIDE SEQUENCE</scope>
    <source>
        <strain evidence="1">DSM 53165</strain>
    </source>
</reference>
<evidence type="ECO:0000313" key="2">
    <source>
        <dbReference type="Proteomes" id="UP001139031"/>
    </source>
</evidence>
<organism evidence="1 2">
    <name type="scientific">Nannocystis pusilla</name>
    <dbReference type="NCBI Taxonomy" id="889268"/>
    <lineage>
        <taxon>Bacteria</taxon>
        <taxon>Pseudomonadati</taxon>
        <taxon>Myxococcota</taxon>
        <taxon>Polyangia</taxon>
        <taxon>Nannocystales</taxon>
        <taxon>Nannocystaceae</taxon>
        <taxon>Nannocystis</taxon>
    </lineage>
</organism>
<protein>
    <submittedName>
        <fullName evidence="1">Uncharacterized protein</fullName>
    </submittedName>
</protein>
<dbReference type="EMBL" id="JAIRAU010000059">
    <property type="protein sequence ID" value="MBZ5715905.1"/>
    <property type="molecule type" value="Genomic_DNA"/>
</dbReference>
<gene>
    <name evidence="1" type="ORF">K7C98_42310</name>
</gene>
<comment type="caution">
    <text evidence="1">The sequence shown here is derived from an EMBL/GenBank/DDBJ whole genome shotgun (WGS) entry which is preliminary data.</text>
</comment>
<dbReference type="Proteomes" id="UP001139031">
    <property type="component" value="Unassembled WGS sequence"/>
</dbReference>
<name>A0ABS7U5S5_9BACT</name>
<accession>A0ABS7U5S5</accession>
<keyword evidence="2" id="KW-1185">Reference proteome</keyword>
<proteinExistence type="predicted"/>
<sequence length="59" mass="6060">MIYPGIHHQITPFPFSDGNTSDVLLTCLRAFDPTAASIGSGAPMSTTPLRAIAGPAFAG</sequence>
<dbReference type="RefSeq" id="WP_224197644.1">
    <property type="nucleotide sequence ID" value="NZ_JAIRAU010000059.1"/>
</dbReference>
<evidence type="ECO:0000313" key="1">
    <source>
        <dbReference type="EMBL" id="MBZ5715905.1"/>
    </source>
</evidence>